<dbReference type="NCBIfam" id="TIGR02977">
    <property type="entry name" value="phageshock_pspA"/>
    <property type="match status" value="1"/>
</dbReference>
<reference evidence="3" key="1">
    <citation type="submission" date="2021-01" db="EMBL/GenBank/DDBJ databases">
        <title>Modified the classification status of verrucomicrobia.</title>
        <authorList>
            <person name="Feng X."/>
        </authorList>
    </citation>
    <scope>NUCLEOTIDE SEQUENCE</scope>
    <source>
        <strain evidence="3">KCTC 13126</strain>
    </source>
</reference>
<dbReference type="InterPro" id="IPR014319">
    <property type="entry name" value="Phageshock_PspA"/>
</dbReference>
<keyword evidence="2" id="KW-0175">Coiled coil</keyword>
<sequence length="224" mass="25560">MGIFTRFKDIVSSNINAMLDKAEDPEKLIKLMIQEMEDTLVEIKASCAQAMAAKSKVTRALDDVQFRVDDWENKARLAVTKGREDLAREALAEKRIFADEVDRLTKEIAQLEGIVSNYQKDIAQLEEKLTNARKKHQVLVQRHNQAQKSYKTQSVLRKNESVDAMARFDAFENRIERMEADAELVNAKSRPSLEDEFAKLEGDESLENELAALKAEIENKTTDK</sequence>
<dbReference type="Proteomes" id="UP000617628">
    <property type="component" value="Unassembled WGS sequence"/>
</dbReference>
<evidence type="ECO:0000313" key="3">
    <source>
        <dbReference type="EMBL" id="MBK1876849.1"/>
    </source>
</evidence>
<dbReference type="AlphaFoldDB" id="A0A934RZT1"/>
<evidence type="ECO:0000256" key="1">
    <source>
        <dbReference type="ARBA" id="ARBA00043985"/>
    </source>
</evidence>
<dbReference type="GO" id="GO:0009271">
    <property type="term" value="P:phage shock"/>
    <property type="evidence" value="ECO:0007669"/>
    <property type="project" value="TreeGrafter"/>
</dbReference>
<name>A0A934RZT1_9BACT</name>
<dbReference type="PANTHER" id="PTHR31088">
    <property type="entry name" value="MEMBRANE-ASSOCIATED PROTEIN VIPP1, CHLOROPLASTIC"/>
    <property type="match status" value="1"/>
</dbReference>
<organism evidence="3 4">
    <name type="scientific">Pelagicoccus mobilis</name>
    <dbReference type="NCBI Taxonomy" id="415221"/>
    <lineage>
        <taxon>Bacteria</taxon>
        <taxon>Pseudomonadati</taxon>
        <taxon>Verrucomicrobiota</taxon>
        <taxon>Opitutia</taxon>
        <taxon>Puniceicoccales</taxon>
        <taxon>Pelagicoccaceae</taxon>
        <taxon>Pelagicoccus</taxon>
    </lineage>
</organism>
<evidence type="ECO:0000313" key="4">
    <source>
        <dbReference type="Proteomes" id="UP000617628"/>
    </source>
</evidence>
<gene>
    <name evidence="3" type="primary">pspA</name>
    <name evidence="3" type="ORF">JIN87_08220</name>
</gene>
<dbReference type="EMBL" id="JAENIL010000012">
    <property type="protein sequence ID" value="MBK1876849.1"/>
    <property type="molecule type" value="Genomic_DNA"/>
</dbReference>
<accession>A0A934RZT1</accession>
<comment type="caution">
    <text evidence="3">The sequence shown here is derived from an EMBL/GenBank/DDBJ whole genome shotgun (WGS) entry which is preliminary data.</text>
</comment>
<dbReference type="Pfam" id="PF04012">
    <property type="entry name" value="PspA_IM30"/>
    <property type="match status" value="1"/>
</dbReference>
<dbReference type="PANTHER" id="PTHR31088:SF6">
    <property type="entry name" value="PHAGE SHOCK PROTEIN A"/>
    <property type="match status" value="1"/>
</dbReference>
<dbReference type="GO" id="GO:0005829">
    <property type="term" value="C:cytosol"/>
    <property type="evidence" value="ECO:0007669"/>
    <property type="project" value="TreeGrafter"/>
</dbReference>
<dbReference type="InterPro" id="IPR007157">
    <property type="entry name" value="PspA_VIPP1"/>
</dbReference>
<evidence type="ECO:0000256" key="2">
    <source>
        <dbReference type="SAM" id="Coils"/>
    </source>
</evidence>
<proteinExistence type="inferred from homology"/>
<feature type="coiled-coil region" evidence="2">
    <location>
        <begin position="87"/>
        <end position="142"/>
    </location>
</feature>
<keyword evidence="4" id="KW-1185">Reference proteome</keyword>
<feature type="coiled-coil region" evidence="2">
    <location>
        <begin position="168"/>
        <end position="223"/>
    </location>
</feature>
<dbReference type="RefSeq" id="WP_200355062.1">
    <property type="nucleotide sequence ID" value="NZ_JAENIL010000012.1"/>
</dbReference>
<protein>
    <submittedName>
        <fullName evidence="3">Phage shock protein PspA</fullName>
    </submittedName>
</protein>
<comment type="similarity">
    <text evidence="1">Belongs to the PspA/Vipp/IM30 family.</text>
</comment>